<dbReference type="EMBL" id="AL954747">
    <property type="protein sequence ID" value="CAD84663.1"/>
    <property type="molecule type" value="Genomic_DNA"/>
</dbReference>
<dbReference type="AlphaFoldDB" id="Q82WD7"/>
<dbReference type="eggNOG" id="ENOG502ZK2H">
    <property type="taxonomic scope" value="Bacteria"/>
</dbReference>
<sequence>MISTMQAYALVNSEEWVFNTDIPSALSSFTEIIPLQSKVMLELDLIKELSSNYKIENETHRALAGVFQTNYITQPREDYLLAFRLRQFCVYKLGKASKDGLLKFLGIVAAGYALTPITGPLAWIAPGIAGWEFIKSIVLAYERIEDPDEKMVFETIYILERRPIIVDYRAYEKEDFLNAYGHAWPNIDDLNNELNGKLTEKELKKALVSLKARGIISNK</sequence>
<protein>
    <submittedName>
        <fullName evidence="1">Uncharacterized protein</fullName>
    </submittedName>
</protein>
<evidence type="ECO:0000313" key="2">
    <source>
        <dbReference type="Proteomes" id="UP000001416"/>
    </source>
</evidence>
<evidence type="ECO:0000313" key="1">
    <source>
        <dbReference type="EMBL" id="CAD84663.1"/>
    </source>
</evidence>
<accession>Q82WD7</accession>
<proteinExistence type="predicted"/>
<gene>
    <name evidence="1" type="ordered locus">NE0752</name>
</gene>
<dbReference type="Proteomes" id="UP000001416">
    <property type="component" value="Chromosome"/>
</dbReference>
<dbReference type="HOGENOM" id="CLU_1260344_0_0_4"/>
<name>Q82WD7_NITEU</name>
<dbReference type="KEGG" id="neu:NE0752"/>
<keyword evidence="2" id="KW-1185">Reference proteome</keyword>
<reference evidence="1 2" key="1">
    <citation type="journal article" date="2003" name="J. Bacteriol.">
        <title>Complete genome sequence of the ammonia-oxidizing bacterium and obligate chemolithoautotroph Nitrosomonas europaea.</title>
        <authorList>
            <person name="Chain P."/>
            <person name="Lamerdin J."/>
            <person name="Larimer F."/>
            <person name="Regala W."/>
            <person name="Land M."/>
            <person name="Hauser L."/>
            <person name="Hooper A."/>
            <person name="Klotz M."/>
            <person name="Norton J."/>
            <person name="Sayavedra-Soto L."/>
            <person name="Arciero D."/>
            <person name="Hommes N."/>
            <person name="Whittaker M."/>
            <person name="Arp D."/>
        </authorList>
    </citation>
    <scope>NUCLEOTIDE SEQUENCE [LARGE SCALE GENOMIC DNA]</scope>
    <source>
        <strain evidence="2">ATCC 19718 / CIP 103999 / KCTC 2705 / NBRC 14298</strain>
    </source>
</reference>
<organism evidence="1 2">
    <name type="scientific">Nitrosomonas europaea (strain ATCC 19718 / CIP 103999 / KCTC 2705 / NBRC 14298)</name>
    <dbReference type="NCBI Taxonomy" id="228410"/>
    <lineage>
        <taxon>Bacteria</taxon>
        <taxon>Pseudomonadati</taxon>
        <taxon>Pseudomonadota</taxon>
        <taxon>Betaproteobacteria</taxon>
        <taxon>Nitrosomonadales</taxon>
        <taxon>Nitrosomonadaceae</taxon>
        <taxon>Nitrosomonas</taxon>
    </lineage>
</organism>